<sequence>MATNYYFADTELKIEGFEIKSKSSLPGRRMHRSARKPTIQIKYYGLNKELVFKNSETEKVERAEKVILTIRKGLYGYEILENYDTVDKGKQ</sequence>
<comment type="caution">
    <text evidence="1">The sequence shown here is derived from an EMBL/GenBank/DDBJ whole genome shotgun (WGS) entry which is preliminary data.</text>
</comment>
<reference evidence="1 2" key="1">
    <citation type="submission" date="2018-11" db="EMBL/GenBank/DDBJ databases">
        <title>Chryseotalea sanarue gen. nov., sp., nov., a member of the family Cytophagaceae, isolated from a brackish lake in Hamamatsu Japan.</title>
        <authorList>
            <person name="Maejima Y."/>
            <person name="Iino T."/>
            <person name="Muraguchi Y."/>
            <person name="Fukuda K."/>
            <person name="Ohkuma M."/>
            <person name="Moriuchi R."/>
            <person name="Dohra H."/>
            <person name="Kimbara K."/>
            <person name="Shintani M."/>
        </authorList>
    </citation>
    <scope>NUCLEOTIDE SEQUENCE [LARGE SCALE GENOMIC DNA]</scope>
    <source>
        <strain evidence="1 2">Ys</strain>
    </source>
</reference>
<evidence type="ECO:0000313" key="2">
    <source>
        <dbReference type="Proteomes" id="UP000288227"/>
    </source>
</evidence>
<proteinExistence type="predicted"/>
<evidence type="ECO:0000313" key="1">
    <source>
        <dbReference type="EMBL" id="GCC51598.1"/>
    </source>
</evidence>
<keyword evidence="2" id="KW-1185">Reference proteome</keyword>
<organism evidence="1 2">
    <name type="scientific">Chryseotalea sanaruensis</name>
    <dbReference type="NCBI Taxonomy" id="2482724"/>
    <lineage>
        <taxon>Bacteria</taxon>
        <taxon>Pseudomonadati</taxon>
        <taxon>Bacteroidota</taxon>
        <taxon>Cytophagia</taxon>
        <taxon>Cytophagales</taxon>
        <taxon>Chryseotaleaceae</taxon>
        <taxon>Chryseotalea</taxon>
    </lineage>
</organism>
<name>A0A401U9K7_9BACT</name>
<accession>A0A401U9K7</accession>
<protein>
    <submittedName>
        <fullName evidence="1">Uncharacterized protein</fullName>
    </submittedName>
</protein>
<dbReference type="EMBL" id="BHXQ01000003">
    <property type="protein sequence ID" value="GCC51598.1"/>
    <property type="molecule type" value="Genomic_DNA"/>
</dbReference>
<dbReference type="Proteomes" id="UP000288227">
    <property type="component" value="Unassembled WGS sequence"/>
</dbReference>
<dbReference type="AlphaFoldDB" id="A0A401U9K7"/>
<gene>
    <name evidence="1" type="ORF">SanaruYs_18240</name>
</gene>